<evidence type="ECO:0000313" key="3">
    <source>
        <dbReference type="Proteomes" id="UP000050794"/>
    </source>
</evidence>
<dbReference type="Proteomes" id="UP000050794">
    <property type="component" value="Unassembled WGS sequence"/>
</dbReference>
<dbReference type="Pfam" id="PF01722">
    <property type="entry name" value="BolA"/>
    <property type="match status" value="1"/>
</dbReference>
<sequence>MTASSVAQWKRAGPVTQRSVDRKMPYNGAELKRTESEILKTSQQRGGVLACWAHSPEDFHPKYEYPSSSLVQWKRAGQITQRFTFLIVLPRLGIPLRLRLENVDPKCEYLVRCLACCILWKRAGPTNQGRADLKQSLMPFEIAPSHLEIECESRLHKGPRDAERHFRVEIVSDHFEGLRTVQVRRSLVSSMFVLMDEM</sequence>
<evidence type="ECO:0000313" key="4">
    <source>
        <dbReference type="WBParaSite" id="TCNE_0001909401-mRNA-1"/>
    </source>
</evidence>
<dbReference type="SUPFAM" id="SSF82657">
    <property type="entry name" value="BolA-like"/>
    <property type="match status" value="1"/>
</dbReference>
<name>A0A183VEC0_TOXCA</name>
<dbReference type="Gene3D" id="3.30.300.90">
    <property type="entry name" value="BolA-like"/>
    <property type="match status" value="1"/>
</dbReference>
<reference evidence="4" key="1">
    <citation type="submission" date="2016-06" db="UniProtKB">
        <authorList>
            <consortium name="WormBaseParasite"/>
        </authorList>
    </citation>
    <scope>IDENTIFICATION</scope>
</reference>
<comment type="similarity">
    <text evidence="1">Belongs to the BolA/IbaG family.</text>
</comment>
<accession>A0A183VEC0</accession>
<organism evidence="3 4">
    <name type="scientific">Toxocara canis</name>
    <name type="common">Canine roundworm</name>
    <dbReference type="NCBI Taxonomy" id="6265"/>
    <lineage>
        <taxon>Eukaryota</taxon>
        <taxon>Metazoa</taxon>
        <taxon>Ecdysozoa</taxon>
        <taxon>Nematoda</taxon>
        <taxon>Chromadorea</taxon>
        <taxon>Rhabditida</taxon>
        <taxon>Spirurina</taxon>
        <taxon>Ascaridomorpha</taxon>
        <taxon>Ascaridoidea</taxon>
        <taxon>Toxocaridae</taxon>
        <taxon>Toxocara</taxon>
    </lineage>
</organism>
<dbReference type="AlphaFoldDB" id="A0A183VEC0"/>
<dbReference type="WBParaSite" id="TCNE_0001909401-mRNA-1">
    <property type="protein sequence ID" value="TCNE_0001909401-mRNA-1"/>
    <property type="gene ID" value="TCNE_0001909401"/>
</dbReference>
<gene>
    <name evidence="2" type="ORF">TCNE_LOCUS19090</name>
</gene>
<keyword evidence="3" id="KW-1185">Reference proteome</keyword>
<evidence type="ECO:0000256" key="1">
    <source>
        <dbReference type="RuleBase" id="RU003860"/>
    </source>
</evidence>
<proteinExistence type="inferred from homology"/>
<evidence type="ECO:0000313" key="2">
    <source>
        <dbReference type="EMBL" id="VDM50411.1"/>
    </source>
</evidence>
<dbReference type="InterPro" id="IPR002634">
    <property type="entry name" value="BolA"/>
</dbReference>
<dbReference type="InterPro" id="IPR036065">
    <property type="entry name" value="BolA-like_sf"/>
</dbReference>
<reference evidence="2 3" key="2">
    <citation type="submission" date="2018-11" db="EMBL/GenBank/DDBJ databases">
        <authorList>
            <consortium name="Pathogen Informatics"/>
        </authorList>
    </citation>
    <scope>NUCLEOTIDE SEQUENCE [LARGE SCALE GENOMIC DNA]</scope>
</reference>
<protein>
    <submittedName>
        <fullName evidence="4">RanBD1 domain-containing protein</fullName>
    </submittedName>
</protein>
<dbReference type="EMBL" id="UYWY01026368">
    <property type="protein sequence ID" value="VDM50411.1"/>
    <property type="molecule type" value="Genomic_DNA"/>
</dbReference>